<dbReference type="InterPro" id="IPR039420">
    <property type="entry name" value="WalR-like"/>
</dbReference>
<dbReference type="SMART" id="SM00448">
    <property type="entry name" value="REC"/>
    <property type="match status" value="1"/>
</dbReference>
<organism evidence="4 5">
    <name type="scientific">Nitrolancea hollandica Lb</name>
    <dbReference type="NCBI Taxonomy" id="1129897"/>
    <lineage>
        <taxon>Bacteria</taxon>
        <taxon>Pseudomonadati</taxon>
        <taxon>Thermomicrobiota</taxon>
        <taxon>Thermomicrobia</taxon>
        <taxon>Sphaerobacterales</taxon>
        <taxon>Sphaerobacterineae</taxon>
        <taxon>Sphaerobacteraceae</taxon>
        <taxon>Nitrolancea</taxon>
    </lineage>
</organism>
<keyword evidence="5" id="KW-1185">Reference proteome</keyword>
<sequence>MNTSSSPPAEISPARLVIVDDHALVREGLRSMLEAEPDLHIAGEAANGREAIELCRRLRPDVVLMDLRMPVMDGIAATRRIKAEYPSTHVIILTIRDSPDYLTEAREAGADAYLLKEVSHQEIAATIRHVLQRQPVRQQWRL</sequence>
<keyword evidence="2" id="KW-0597">Phosphoprotein</keyword>
<dbReference type="PROSITE" id="PS50110">
    <property type="entry name" value="RESPONSE_REGULATORY"/>
    <property type="match status" value="1"/>
</dbReference>
<dbReference type="AlphaFoldDB" id="I4ELI3"/>
<evidence type="ECO:0000259" key="3">
    <source>
        <dbReference type="PROSITE" id="PS50110"/>
    </source>
</evidence>
<dbReference type="GO" id="GO:0000160">
    <property type="term" value="P:phosphorelay signal transduction system"/>
    <property type="evidence" value="ECO:0007669"/>
    <property type="project" value="InterPro"/>
</dbReference>
<protein>
    <submittedName>
        <fullName evidence="4">Two component transcriptional regulator, LuxR family</fullName>
    </submittedName>
</protein>
<dbReference type="PANTHER" id="PTHR43214">
    <property type="entry name" value="TWO-COMPONENT RESPONSE REGULATOR"/>
    <property type="match status" value="1"/>
</dbReference>
<dbReference type="GO" id="GO:0003677">
    <property type="term" value="F:DNA binding"/>
    <property type="evidence" value="ECO:0007669"/>
    <property type="project" value="UniProtKB-KW"/>
</dbReference>
<comment type="caution">
    <text evidence="4">The sequence shown here is derived from an EMBL/GenBank/DDBJ whole genome shotgun (WGS) entry which is preliminary data.</text>
</comment>
<proteinExistence type="predicted"/>
<feature type="modified residue" description="4-aspartylphosphate" evidence="2">
    <location>
        <position position="66"/>
    </location>
</feature>
<dbReference type="RefSeq" id="WP_008480529.1">
    <property type="nucleotide sequence ID" value="NZ_CAGS01000461.1"/>
</dbReference>
<evidence type="ECO:0000313" key="4">
    <source>
        <dbReference type="EMBL" id="CCF85545.1"/>
    </source>
</evidence>
<evidence type="ECO:0000313" key="5">
    <source>
        <dbReference type="Proteomes" id="UP000004221"/>
    </source>
</evidence>
<reference evidence="4 5" key="1">
    <citation type="journal article" date="2012" name="ISME J.">
        <title>Nitrification expanded: discovery, physiology and genomics of a nitrite-oxidizing bacterium from the phylum Chloroflexi.</title>
        <authorList>
            <person name="Sorokin D.Y."/>
            <person name="Lucker S."/>
            <person name="Vejmelkova D."/>
            <person name="Kostrikina N.A."/>
            <person name="Kleerebezem R."/>
            <person name="Rijpstra W.I."/>
            <person name="Damste J.S."/>
            <person name="Le Paslier D."/>
            <person name="Muyzer G."/>
            <person name="Wagner M."/>
            <person name="van Loosdrecht M.C."/>
            <person name="Daims H."/>
        </authorList>
    </citation>
    <scope>NUCLEOTIDE SEQUENCE [LARGE SCALE GENOMIC DNA]</scope>
    <source>
        <strain evidence="5">none</strain>
    </source>
</reference>
<dbReference type="InterPro" id="IPR058245">
    <property type="entry name" value="NreC/VraR/RcsB-like_REC"/>
</dbReference>
<dbReference type="CDD" id="cd17535">
    <property type="entry name" value="REC_NarL-like"/>
    <property type="match status" value="1"/>
</dbReference>
<accession>I4ELI3</accession>
<evidence type="ECO:0000256" key="2">
    <source>
        <dbReference type="PROSITE-ProRule" id="PRU00169"/>
    </source>
</evidence>
<dbReference type="PANTHER" id="PTHR43214:SF43">
    <property type="entry name" value="TWO-COMPONENT RESPONSE REGULATOR"/>
    <property type="match status" value="1"/>
</dbReference>
<name>I4ELI3_9BACT</name>
<dbReference type="EMBL" id="CAGS01000461">
    <property type="protein sequence ID" value="CCF85545.1"/>
    <property type="molecule type" value="Genomic_DNA"/>
</dbReference>
<dbReference type="Pfam" id="PF00072">
    <property type="entry name" value="Response_reg"/>
    <property type="match status" value="1"/>
</dbReference>
<gene>
    <name evidence="4" type="ORF">NITHO_5130006</name>
</gene>
<evidence type="ECO:0000256" key="1">
    <source>
        <dbReference type="ARBA" id="ARBA00023125"/>
    </source>
</evidence>
<feature type="domain" description="Response regulatory" evidence="3">
    <location>
        <begin position="15"/>
        <end position="131"/>
    </location>
</feature>
<keyword evidence="1" id="KW-0238">DNA-binding</keyword>
<dbReference type="InterPro" id="IPR001789">
    <property type="entry name" value="Sig_transdc_resp-reg_receiver"/>
</dbReference>
<dbReference type="Gene3D" id="3.40.50.2300">
    <property type="match status" value="1"/>
</dbReference>
<dbReference type="OrthoDB" id="9797341at2"/>
<dbReference type="InterPro" id="IPR011006">
    <property type="entry name" value="CheY-like_superfamily"/>
</dbReference>
<dbReference type="SUPFAM" id="SSF52172">
    <property type="entry name" value="CheY-like"/>
    <property type="match status" value="1"/>
</dbReference>
<dbReference type="Proteomes" id="UP000004221">
    <property type="component" value="Unassembled WGS sequence"/>
</dbReference>